<evidence type="ECO:0000313" key="1">
    <source>
        <dbReference type="EMBL" id="EWC93008.1"/>
    </source>
</evidence>
<dbReference type="Gene3D" id="3.30.470.10">
    <property type="match status" value="1"/>
</dbReference>
<dbReference type="InterPro" id="IPR001544">
    <property type="entry name" value="Aminotrans_IV"/>
</dbReference>
<proteinExistence type="predicted"/>
<keyword evidence="2" id="KW-1185">Reference proteome</keyword>
<dbReference type="EMBL" id="JDFF01000009">
    <property type="protein sequence ID" value="EWC93008.1"/>
    <property type="molecule type" value="Genomic_DNA"/>
</dbReference>
<organism evidence="1 2">
    <name type="scientific">Porphyromonas catoniae ATCC 51270</name>
    <dbReference type="NCBI Taxonomy" id="887901"/>
    <lineage>
        <taxon>Bacteria</taxon>
        <taxon>Pseudomonadati</taxon>
        <taxon>Bacteroidota</taxon>
        <taxon>Bacteroidia</taxon>
        <taxon>Bacteroidales</taxon>
        <taxon>Porphyromonadaceae</taxon>
        <taxon>Porphyromonas</taxon>
    </lineage>
</organism>
<dbReference type="RefSeq" id="WP_081748375.1">
    <property type="nucleotide sequence ID" value="NZ_JDFF01000009.1"/>
</dbReference>
<protein>
    <submittedName>
        <fullName evidence="1">Aminotransferase, class IV</fullName>
    </submittedName>
</protein>
<dbReference type="InterPro" id="IPR043131">
    <property type="entry name" value="BCAT-like_N"/>
</dbReference>
<comment type="caution">
    <text evidence="1">The sequence shown here is derived from an EMBL/GenBank/DDBJ whole genome shotgun (WGS) entry which is preliminary data.</text>
</comment>
<dbReference type="InterPro" id="IPR036038">
    <property type="entry name" value="Aminotransferase-like"/>
</dbReference>
<dbReference type="Pfam" id="PF01063">
    <property type="entry name" value="Aminotran_4"/>
    <property type="match status" value="1"/>
</dbReference>
<name>Z4WUP7_9PORP</name>
<keyword evidence="1" id="KW-0032">Aminotransferase</keyword>
<sequence length="212" mass="24191">MYSENLHPSVSFIETLRSEGGRLHGLDRHLARLRGTVLAHGGTLREDEVLHHLSSIPLPTEGIHRLTLTYDSESILSHQTIPYQRRAIHHLQLCTLPPRFTYRYKYADRSYFLNAQSTLPPETEALFLRPDGRITDTTFTNILLELEDGSLVTPAYPLLKGTQRAFLIEQGLVYEQDHLTPQDLARCRSIRLINAMLPLEEAIILAPDQVYP</sequence>
<evidence type="ECO:0000313" key="2">
    <source>
        <dbReference type="Proteomes" id="UP000023482"/>
    </source>
</evidence>
<dbReference type="SUPFAM" id="SSF56752">
    <property type="entry name" value="D-aminoacid aminotransferase-like PLP-dependent enzymes"/>
    <property type="match status" value="1"/>
</dbReference>
<accession>Z4WUP7</accession>
<reference evidence="1 2" key="1">
    <citation type="submission" date="2014-01" db="EMBL/GenBank/DDBJ databases">
        <authorList>
            <person name="Durkin A.S."/>
            <person name="McCorrison J."/>
            <person name="Torralba M."/>
            <person name="Gillis M."/>
            <person name="Haft D.H."/>
            <person name="Methe B."/>
            <person name="Sutton G."/>
            <person name="Nelson K.E."/>
        </authorList>
    </citation>
    <scope>NUCLEOTIDE SEQUENCE [LARGE SCALE GENOMIC DNA]</scope>
    <source>
        <strain evidence="1 2">ATCC 51270</strain>
    </source>
</reference>
<dbReference type="InterPro" id="IPR043132">
    <property type="entry name" value="BCAT-like_C"/>
</dbReference>
<dbReference type="Gene3D" id="3.20.10.10">
    <property type="entry name" value="D-amino Acid Aminotransferase, subunit A, domain 2"/>
    <property type="match status" value="1"/>
</dbReference>
<gene>
    <name evidence="1" type="ORF">HMPREF0636_1278</name>
</gene>
<dbReference type="AlphaFoldDB" id="Z4WUP7"/>
<keyword evidence="1" id="KW-0808">Transferase</keyword>
<dbReference type="OrthoDB" id="1148709at2"/>
<dbReference type="GO" id="GO:0008483">
    <property type="term" value="F:transaminase activity"/>
    <property type="evidence" value="ECO:0007669"/>
    <property type="project" value="UniProtKB-KW"/>
</dbReference>
<dbReference type="Proteomes" id="UP000023482">
    <property type="component" value="Unassembled WGS sequence"/>
</dbReference>
<dbReference type="PATRIC" id="fig|887901.3.peg.396"/>